<sequence length="1564" mass="177711">MSIARHHAEWLSLIEASGPFLSLQTLLEVFPQGLDAHDPERFRVLRQAYEEWLENHSDVGIHRTWGEWVLKEILEFPDEVLKTGQNIPQGLKVFIPEHQETLRPDYIVNSIDDSADSNRPKIRLLVQIYPPEQALEKTLKNSRWSASPATRMMELLRGTGVWLGLITNGEHWMLINAPTGTNEIAPGIKYNTPSPTVSYISWYANLWLEEKITLQAFRSLLGVQRFFGVSDDQTLEALFVKSADSQQEVTDQLGYQVRKAVEVLIQKIDKIDQDRNRSLLKNISQTQLYEAALFMMMRLVFLFSAEEKGLLRLGESLYDQSYSVSTLRSQLREVADHYGEEILERRHDAWCRLLATFRAVYGGIDHDLLRLPALGGDLFNPDKFPFLEGRTEGNWQQVSAQPIPIDNRTVLHLLEALQILQIKVPGGGTEPRRLSFRALDVEQIGHVYEGLLDHTAIRATSPVLGLLGTKDKEPEITLDELEIAFAKGENEFIKILKTLTGRSETTLKKAVDSANFNNNVILSERKDFGGVVKDNRDSSQAQNDKNDVILSETKDLRGVVKDSRDSSQAQNDRRGYAQNDKNNLQNDRRGYAQNDNLLIACNNNSELLERVKPFVNLIRSDTFGYPVIIPTGSVYVAQGNNRRETGTHYTPKSLTEEIVRYTLEPLVYQGVAEGKLKTEWKLIPAPELLNLKICDMAMGSGAFLVQVCRYLGERLIEAWKEAETANPGKIVIAPDGQLSKSRPQESIIPIDATERLMVAKRIIAERCIYGVDKNPLAVEMAKLSLWLETLQKDKPFTFLDHALKAGDSLVGVNLEQLKRWNLQTEGESYQLGIGGDDLQQLLDEVINFRLQIESKPVNSPQDQKEKEYLLLQANARIKDLKDRADLLISSYLTNVKKQEQQDLRLTLLMVAQGKASITNYQREILPDLNSLNPFHWELEFPEVFLTARNEPESNLNRKSKIVTRQSTIGFNALVGNPPFMGGQKITGTLGTPYRDYLVQYLANNVRGSADLCAYFFLRGQQLISEKGGFGLVATNTIAQGDTREVGLDQMVQNLQTSAVIPQTPTVIPHAPTVIPQAPTIIPQTPTVILSETKDLSGVVKDNRDSSQAQNDNNNVILSETKDLSGVVKDSRDSSQAQNDNNDAQNDRKGVIYRAVNSRKWEGTANLEVAFVWMRQGEWQGNFILDEKPVNGITPFLTVPGKLAGNPYRLIANQNKSFQGSIVLGMGFVLEPEEAQKLIEKNPKNQDILFPYLNGEDLNSNPDQSPSRWVINFKNWPLDADHDDPKKPKGKPYAVDYPDCLKIIEEKVKPERDKNNRKVYRDYWWHYAEKRPALYEAIADMERVLAFVQVSKAKYPTFLPKDIVYDQGLVIIASAQYSVFSVLCSNLHYWWVLTFGSSLETRPVYTPSDCFQTFPFPLFNNQSLIVNHQSKIVNLEEIGDKYYNHRQQIMLTRQQGLTKTYNRFHNPDEQSPDIIKLRELHIEMDQAVAVAYGWDDLALDHNFHETKQGIRYTISEAARREILDRLLYLNHQRYAEEVEAGLHDKGKKKTTKKKPNESKEQLELF</sequence>
<feature type="region of interest" description="Disordered" evidence="6">
    <location>
        <begin position="1098"/>
        <end position="1147"/>
    </location>
</feature>
<comment type="caution">
    <text evidence="9">The sequence shown here is derived from an EMBL/GenBank/DDBJ whole genome shotgun (WGS) entry which is preliminary data.</text>
</comment>
<dbReference type="GO" id="GO:0032259">
    <property type="term" value="P:methylation"/>
    <property type="evidence" value="ECO:0007669"/>
    <property type="project" value="UniProtKB-KW"/>
</dbReference>
<organism evidence="9 10">
    <name type="scientific">Planktothrix paucivesiculata PCC 9631</name>
    <dbReference type="NCBI Taxonomy" id="671071"/>
    <lineage>
        <taxon>Bacteria</taxon>
        <taxon>Bacillati</taxon>
        <taxon>Cyanobacteriota</taxon>
        <taxon>Cyanophyceae</taxon>
        <taxon>Oscillatoriophycideae</taxon>
        <taxon>Oscillatoriales</taxon>
        <taxon>Microcoleaceae</taxon>
        <taxon>Planktothrix</taxon>
    </lineage>
</organism>
<evidence type="ECO:0000256" key="4">
    <source>
        <dbReference type="ARBA" id="ARBA00022691"/>
    </source>
</evidence>
<dbReference type="PANTHER" id="PTHR33841:SF1">
    <property type="entry name" value="DNA METHYLTRANSFERASE A"/>
    <property type="match status" value="1"/>
</dbReference>
<evidence type="ECO:0000313" key="10">
    <source>
        <dbReference type="Proteomes" id="UP000182190"/>
    </source>
</evidence>
<feature type="region of interest" description="Disordered" evidence="6">
    <location>
        <begin position="559"/>
        <end position="588"/>
    </location>
</feature>
<keyword evidence="2" id="KW-0489">Methyltransferase</keyword>
<feature type="domain" description="Type II methyltransferase M.TaqI-like" evidence="7">
    <location>
        <begin position="767"/>
        <end position="1041"/>
    </location>
</feature>
<name>A0A7Z9DYP2_9CYAN</name>
<dbReference type="Pfam" id="PF07669">
    <property type="entry name" value="Eco57I"/>
    <property type="match status" value="1"/>
</dbReference>
<dbReference type="Proteomes" id="UP000182190">
    <property type="component" value="Unassembled WGS sequence"/>
</dbReference>
<gene>
    <name evidence="9" type="ORF">PL9631_40016</name>
</gene>
<dbReference type="RefSeq" id="WP_083616014.1">
    <property type="nucleotide sequence ID" value="NZ_LR734977.1"/>
</dbReference>
<proteinExistence type="predicted"/>
<feature type="compositionally biased region" description="Basic and acidic residues" evidence="6">
    <location>
        <begin position="1553"/>
        <end position="1564"/>
    </location>
</feature>
<comment type="catalytic activity">
    <reaction evidence="5">
        <text>a 2'-deoxyadenosine in DNA + S-adenosyl-L-methionine = an N(6)-methyl-2'-deoxyadenosine in DNA + S-adenosyl-L-homocysteine + H(+)</text>
        <dbReference type="Rhea" id="RHEA:15197"/>
        <dbReference type="Rhea" id="RHEA-COMP:12418"/>
        <dbReference type="Rhea" id="RHEA-COMP:12419"/>
        <dbReference type="ChEBI" id="CHEBI:15378"/>
        <dbReference type="ChEBI" id="CHEBI:57856"/>
        <dbReference type="ChEBI" id="CHEBI:59789"/>
        <dbReference type="ChEBI" id="CHEBI:90615"/>
        <dbReference type="ChEBI" id="CHEBI:90616"/>
        <dbReference type="EC" id="2.1.1.72"/>
    </reaction>
</comment>
<dbReference type="EC" id="2.1.1.72" evidence="1"/>
<dbReference type="GO" id="GO:0009007">
    <property type="term" value="F:site-specific DNA-methyltransferase (adenine-specific) activity"/>
    <property type="evidence" value="ECO:0007669"/>
    <property type="project" value="UniProtKB-EC"/>
</dbReference>
<feature type="domain" description="MmeI-like target recognition" evidence="8">
    <location>
        <begin position="1226"/>
        <end position="1417"/>
    </location>
</feature>
<evidence type="ECO:0000313" key="9">
    <source>
        <dbReference type="EMBL" id="VXD18464.1"/>
    </source>
</evidence>
<feature type="compositionally biased region" description="Polar residues" evidence="6">
    <location>
        <begin position="1105"/>
        <end position="1117"/>
    </location>
</feature>
<dbReference type="InterPro" id="IPR046820">
    <property type="entry name" value="MmeI_TRD"/>
</dbReference>
<keyword evidence="3" id="KW-0808">Transferase</keyword>
<feature type="region of interest" description="Disordered" evidence="6">
    <location>
        <begin position="1538"/>
        <end position="1564"/>
    </location>
</feature>
<keyword evidence="4" id="KW-0949">S-adenosyl-L-methionine</keyword>
<reference evidence="9" key="1">
    <citation type="submission" date="2019-10" db="EMBL/GenBank/DDBJ databases">
        <authorList>
            <consortium name="Genoscope - CEA"/>
            <person name="William W."/>
        </authorList>
    </citation>
    <scope>NUCLEOTIDE SEQUENCE [LARGE SCALE GENOMIC DNA]</scope>
    <source>
        <strain evidence="9">BBR_PRJEB10994</strain>
    </source>
</reference>
<feature type="compositionally biased region" description="Basic and acidic residues" evidence="6">
    <location>
        <begin position="559"/>
        <end position="575"/>
    </location>
</feature>
<evidence type="ECO:0000259" key="7">
    <source>
        <dbReference type="Pfam" id="PF07669"/>
    </source>
</evidence>
<feature type="compositionally biased region" description="Low complexity" evidence="6">
    <location>
        <begin position="1133"/>
        <end position="1143"/>
    </location>
</feature>
<keyword evidence="10" id="KW-1185">Reference proteome</keyword>
<dbReference type="InterPro" id="IPR029063">
    <property type="entry name" value="SAM-dependent_MTases_sf"/>
</dbReference>
<dbReference type="PANTHER" id="PTHR33841">
    <property type="entry name" value="DNA METHYLTRANSFERASE YEEA-RELATED"/>
    <property type="match status" value="1"/>
</dbReference>
<dbReference type="Gene3D" id="3.40.50.150">
    <property type="entry name" value="Vaccinia Virus protein VP39"/>
    <property type="match status" value="1"/>
</dbReference>
<evidence type="ECO:0000256" key="3">
    <source>
        <dbReference type="ARBA" id="ARBA00022679"/>
    </source>
</evidence>
<accession>A0A7Z9DYP2</accession>
<dbReference type="InterPro" id="IPR050953">
    <property type="entry name" value="N4_N6_ade-DNA_methylase"/>
</dbReference>
<evidence type="ECO:0000256" key="6">
    <source>
        <dbReference type="SAM" id="MobiDB-lite"/>
    </source>
</evidence>
<dbReference type="SUPFAM" id="SSF53335">
    <property type="entry name" value="S-adenosyl-L-methionine-dependent methyltransferases"/>
    <property type="match status" value="1"/>
</dbReference>
<evidence type="ECO:0000256" key="1">
    <source>
        <dbReference type="ARBA" id="ARBA00011900"/>
    </source>
</evidence>
<dbReference type="PRINTS" id="PR00507">
    <property type="entry name" value="N12N6MTFRASE"/>
</dbReference>
<dbReference type="Pfam" id="PF20466">
    <property type="entry name" value="MmeI_TRD"/>
    <property type="match status" value="1"/>
</dbReference>
<protein>
    <recommendedName>
        <fullName evidence="1">site-specific DNA-methyltransferase (adenine-specific)</fullName>
        <ecNumber evidence="1">2.1.1.72</ecNumber>
    </recommendedName>
</protein>
<dbReference type="InterPro" id="IPR011639">
    <property type="entry name" value="MethylTrfase_TaqI-like_dom"/>
</dbReference>
<dbReference type="GO" id="GO:0006304">
    <property type="term" value="P:DNA modification"/>
    <property type="evidence" value="ECO:0007669"/>
    <property type="project" value="InterPro"/>
</dbReference>
<dbReference type="EMBL" id="CZCS02000179">
    <property type="protein sequence ID" value="VXD18464.1"/>
    <property type="molecule type" value="Genomic_DNA"/>
</dbReference>
<evidence type="ECO:0000259" key="8">
    <source>
        <dbReference type="Pfam" id="PF20466"/>
    </source>
</evidence>
<evidence type="ECO:0000256" key="5">
    <source>
        <dbReference type="ARBA" id="ARBA00047942"/>
    </source>
</evidence>
<evidence type="ECO:0000256" key="2">
    <source>
        <dbReference type="ARBA" id="ARBA00022603"/>
    </source>
</evidence>